<evidence type="ECO:0000313" key="1">
    <source>
        <dbReference type="EMBL" id="OGC28315.1"/>
    </source>
</evidence>
<gene>
    <name evidence="1" type="ORF">A3K49_04965</name>
</gene>
<dbReference type="AlphaFoldDB" id="A0A1F4T6C9"/>
<protein>
    <recommendedName>
        <fullName evidence="3">DUF1015 domain-containing protein</fullName>
    </recommendedName>
</protein>
<evidence type="ECO:0000313" key="2">
    <source>
        <dbReference type="Proteomes" id="UP000178602"/>
    </source>
</evidence>
<evidence type="ECO:0008006" key="3">
    <source>
        <dbReference type="Google" id="ProtNLM"/>
    </source>
</evidence>
<organism evidence="1 2">
    <name type="scientific">candidate division WOR-1 bacterium RIFOXYC12_FULL_54_18</name>
    <dbReference type="NCBI Taxonomy" id="1802584"/>
    <lineage>
        <taxon>Bacteria</taxon>
        <taxon>Bacillati</taxon>
        <taxon>Saganbacteria</taxon>
    </lineage>
</organism>
<sequence length="445" mass="51959">MARIFPFKGIIYNKKKLANLSKVMAPPYDVISPELQEKLYARNDFNFIRLILGKEFASDTIYNNRYVRAAAFLQGWLRHKIMFKDDQPNIYAYEQKFKAQGKTYARLGFISLLRLEEFGRGKVFPHEFTYPKAKLDRLQLMRASNANFESIFSLYSDKKEKITKTLKAFTKRKPIVEVKDDLGIVHRLWRVDRQAAIGKIVQEMKDKAVYIADGHHRYEAAIRFRDEMKQKNTKFSEDEAYNHIMMYFTPLEGDGLVILPIHRVVRDLRFFDPKRFEEELAHFFDLTPYQATAKTAEATRKKLLKDMAKAGESRQSFGLYLGHNRYLMLTLKADQNVDELVEEDRSPAWKKLDTNVLHHAVFGRILRIAHETEEKVVYTQMDDEAVALVDAKKAQLAFLLNPVKIDQIIEIAGSFEKMPHKSTFFFPKLLSGLVLNNFDHNEKII</sequence>
<dbReference type="Pfam" id="PF06245">
    <property type="entry name" value="DUF1015"/>
    <property type="match status" value="1"/>
</dbReference>
<name>A0A1F4T6C9_UNCSA</name>
<reference evidence="1 2" key="1">
    <citation type="journal article" date="2016" name="Nat. Commun.">
        <title>Thousands of microbial genomes shed light on interconnected biogeochemical processes in an aquifer system.</title>
        <authorList>
            <person name="Anantharaman K."/>
            <person name="Brown C.T."/>
            <person name="Hug L.A."/>
            <person name="Sharon I."/>
            <person name="Castelle C.J."/>
            <person name="Probst A.J."/>
            <person name="Thomas B.C."/>
            <person name="Singh A."/>
            <person name="Wilkins M.J."/>
            <person name="Karaoz U."/>
            <person name="Brodie E.L."/>
            <person name="Williams K.H."/>
            <person name="Hubbard S.S."/>
            <person name="Banfield J.F."/>
        </authorList>
    </citation>
    <scope>NUCLEOTIDE SEQUENCE [LARGE SCALE GENOMIC DNA]</scope>
</reference>
<dbReference type="PIRSF" id="PIRSF033563">
    <property type="entry name" value="UCP033563"/>
    <property type="match status" value="1"/>
</dbReference>
<dbReference type="Proteomes" id="UP000178602">
    <property type="component" value="Unassembled WGS sequence"/>
</dbReference>
<proteinExistence type="predicted"/>
<dbReference type="InterPro" id="IPR008323">
    <property type="entry name" value="UCP033563"/>
</dbReference>
<accession>A0A1F4T6C9</accession>
<dbReference type="EMBL" id="MEUG01000001">
    <property type="protein sequence ID" value="OGC28315.1"/>
    <property type="molecule type" value="Genomic_DNA"/>
</dbReference>
<dbReference type="PANTHER" id="PTHR36454:SF1">
    <property type="entry name" value="DUF1015 DOMAIN-CONTAINING PROTEIN"/>
    <property type="match status" value="1"/>
</dbReference>
<comment type="caution">
    <text evidence="1">The sequence shown here is derived from an EMBL/GenBank/DDBJ whole genome shotgun (WGS) entry which is preliminary data.</text>
</comment>
<dbReference type="PANTHER" id="PTHR36454">
    <property type="entry name" value="LMO2823 PROTEIN"/>
    <property type="match status" value="1"/>
</dbReference>